<accession>A0AAV9ZNC2</accession>
<dbReference type="AlphaFoldDB" id="A0AAV9ZNC2"/>
<feature type="region of interest" description="Disordered" evidence="1">
    <location>
        <begin position="45"/>
        <end position="66"/>
    </location>
</feature>
<reference evidence="2 3" key="1">
    <citation type="journal article" date="2024" name="J Genomics">
        <title>Draft genome sequencing and assembly of Favolaschia claudopus CIRM-BRFM 2984 isolated from oak limbs.</title>
        <authorList>
            <person name="Navarro D."/>
            <person name="Drula E."/>
            <person name="Chaduli D."/>
            <person name="Cazenave R."/>
            <person name="Ahrendt S."/>
            <person name="Wang J."/>
            <person name="Lipzen A."/>
            <person name="Daum C."/>
            <person name="Barry K."/>
            <person name="Grigoriev I.V."/>
            <person name="Favel A."/>
            <person name="Rosso M.N."/>
            <person name="Martin F."/>
        </authorList>
    </citation>
    <scope>NUCLEOTIDE SEQUENCE [LARGE SCALE GENOMIC DNA]</scope>
    <source>
        <strain evidence="2 3">CIRM-BRFM 2984</strain>
    </source>
</reference>
<dbReference type="EMBL" id="JAWWNJ010000127">
    <property type="protein sequence ID" value="KAK6987895.1"/>
    <property type="molecule type" value="Genomic_DNA"/>
</dbReference>
<dbReference type="Proteomes" id="UP001362999">
    <property type="component" value="Unassembled WGS sequence"/>
</dbReference>
<organism evidence="2 3">
    <name type="scientific">Favolaschia claudopus</name>
    <dbReference type="NCBI Taxonomy" id="2862362"/>
    <lineage>
        <taxon>Eukaryota</taxon>
        <taxon>Fungi</taxon>
        <taxon>Dikarya</taxon>
        <taxon>Basidiomycota</taxon>
        <taxon>Agaricomycotina</taxon>
        <taxon>Agaricomycetes</taxon>
        <taxon>Agaricomycetidae</taxon>
        <taxon>Agaricales</taxon>
        <taxon>Marasmiineae</taxon>
        <taxon>Mycenaceae</taxon>
        <taxon>Favolaschia</taxon>
    </lineage>
</organism>
<evidence type="ECO:0000313" key="2">
    <source>
        <dbReference type="EMBL" id="KAK6987895.1"/>
    </source>
</evidence>
<gene>
    <name evidence="2" type="ORF">R3P38DRAFT_2805165</name>
</gene>
<comment type="caution">
    <text evidence="2">The sequence shown here is derived from an EMBL/GenBank/DDBJ whole genome shotgun (WGS) entry which is preliminary data.</text>
</comment>
<evidence type="ECO:0000256" key="1">
    <source>
        <dbReference type="SAM" id="MobiDB-lite"/>
    </source>
</evidence>
<feature type="compositionally biased region" description="Low complexity" evidence="1">
    <location>
        <begin position="45"/>
        <end position="56"/>
    </location>
</feature>
<name>A0AAV9ZNC2_9AGAR</name>
<protein>
    <submittedName>
        <fullName evidence="2">Uncharacterized protein</fullName>
    </submittedName>
</protein>
<sequence>MSVEGYVRKRHTHVIRPVPGHMNDGVNQIPVSYLVASSRRALRPSSLASMNGGARKNAGRRRPPRNPAHFQLIPFPQPAICPTPTAYFRPYTNAPASLCAWDGPTIVLNPSGANKTANSSAISRKSHLIRRWYTLNSVRYVAVAHYIIS</sequence>
<proteinExistence type="predicted"/>
<keyword evidence="3" id="KW-1185">Reference proteome</keyword>
<evidence type="ECO:0000313" key="3">
    <source>
        <dbReference type="Proteomes" id="UP001362999"/>
    </source>
</evidence>